<accession>A0A4V6NMR5</accession>
<comment type="caution">
    <text evidence="3">The sequence shown here is derived from an EMBL/GenBank/DDBJ whole genome shotgun (WGS) entry which is preliminary data.</text>
</comment>
<dbReference type="RefSeq" id="WP_245514476.1">
    <property type="nucleotide sequence ID" value="NZ_JBHUNN010000002.1"/>
</dbReference>
<dbReference type="AlphaFoldDB" id="A0A4V6NMR5"/>
<feature type="domain" description="EF-hand" evidence="2">
    <location>
        <begin position="61"/>
        <end position="96"/>
    </location>
</feature>
<evidence type="ECO:0000259" key="2">
    <source>
        <dbReference type="PROSITE" id="PS50222"/>
    </source>
</evidence>
<dbReference type="EMBL" id="SLWL01000017">
    <property type="protein sequence ID" value="TCO09523.1"/>
    <property type="molecule type" value="Genomic_DNA"/>
</dbReference>
<dbReference type="Pfam" id="PF06226">
    <property type="entry name" value="DUF1007"/>
    <property type="match status" value="1"/>
</dbReference>
<sequence>MRGNSFRFGRRMAGVALAVAVALALQALPALAHPHVWVTASAALVFDQQGRVTAIRHRWLFDKAFSAYAVQGLDKNGDGKFSREELAGLAKENIDGLTEFGWFTNLKINGAKTTFSPPRDGAMDMVDGQIALGFLLPLEKPAAPGKALMLDISDPTYFVAFSLADGDGAITLEHAPAGCVTSITRPRAPPPQTRNLTEDFFNALNQASDYGSQFANKVVVACP</sequence>
<protein>
    <submittedName>
        <fullName evidence="3">ABC-type uncharacterized transport system substrate-binding protein</fullName>
    </submittedName>
</protein>
<proteinExistence type="predicted"/>
<name>A0A4V6NMR5_9HYPH</name>
<evidence type="ECO:0000256" key="1">
    <source>
        <dbReference type="SAM" id="SignalP"/>
    </source>
</evidence>
<dbReference type="Proteomes" id="UP000294881">
    <property type="component" value="Unassembled WGS sequence"/>
</dbReference>
<feature type="chain" id="PRO_5020608567" evidence="1">
    <location>
        <begin position="33"/>
        <end position="223"/>
    </location>
</feature>
<dbReference type="InterPro" id="IPR002048">
    <property type="entry name" value="EF_hand_dom"/>
</dbReference>
<evidence type="ECO:0000313" key="3">
    <source>
        <dbReference type="EMBL" id="TCO09523.1"/>
    </source>
</evidence>
<keyword evidence="4" id="KW-1185">Reference proteome</keyword>
<dbReference type="InterPro" id="IPR010412">
    <property type="entry name" value="DUF1007"/>
</dbReference>
<dbReference type="PROSITE" id="PS50222">
    <property type="entry name" value="EF_HAND_2"/>
    <property type="match status" value="1"/>
</dbReference>
<evidence type="ECO:0000313" key="4">
    <source>
        <dbReference type="Proteomes" id="UP000294881"/>
    </source>
</evidence>
<feature type="signal peptide" evidence="1">
    <location>
        <begin position="1"/>
        <end position="32"/>
    </location>
</feature>
<organism evidence="3 4">
    <name type="scientific">Camelimonas lactis</name>
    <dbReference type="NCBI Taxonomy" id="659006"/>
    <lineage>
        <taxon>Bacteria</taxon>
        <taxon>Pseudomonadati</taxon>
        <taxon>Pseudomonadota</taxon>
        <taxon>Alphaproteobacteria</taxon>
        <taxon>Hyphomicrobiales</taxon>
        <taxon>Chelatococcaceae</taxon>
        <taxon>Camelimonas</taxon>
    </lineage>
</organism>
<dbReference type="GO" id="GO:0005509">
    <property type="term" value="F:calcium ion binding"/>
    <property type="evidence" value="ECO:0007669"/>
    <property type="project" value="InterPro"/>
</dbReference>
<gene>
    <name evidence="3" type="ORF">EV666_11747</name>
</gene>
<reference evidence="3 4" key="1">
    <citation type="submission" date="2019-03" db="EMBL/GenBank/DDBJ databases">
        <title>Genomic Encyclopedia of Type Strains, Phase IV (KMG-IV): sequencing the most valuable type-strain genomes for metagenomic binning, comparative biology and taxonomic classification.</title>
        <authorList>
            <person name="Goeker M."/>
        </authorList>
    </citation>
    <scope>NUCLEOTIDE SEQUENCE [LARGE SCALE GENOMIC DNA]</scope>
    <source>
        <strain evidence="3 4">DSM 22958</strain>
    </source>
</reference>
<keyword evidence="1" id="KW-0732">Signal</keyword>